<feature type="region of interest" description="Disordered" evidence="4">
    <location>
        <begin position="168"/>
        <end position="202"/>
    </location>
</feature>
<dbReference type="SUPFAM" id="SSF48403">
    <property type="entry name" value="Ankyrin repeat"/>
    <property type="match status" value="1"/>
</dbReference>
<dbReference type="InterPro" id="IPR002110">
    <property type="entry name" value="Ankyrin_rpt"/>
</dbReference>
<organism evidence="5 6">
    <name type="scientific">Dreissena polymorpha</name>
    <name type="common">Zebra mussel</name>
    <name type="synonym">Mytilus polymorpha</name>
    <dbReference type="NCBI Taxonomy" id="45954"/>
    <lineage>
        <taxon>Eukaryota</taxon>
        <taxon>Metazoa</taxon>
        <taxon>Spiralia</taxon>
        <taxon>Lophotrochozoa</taxon>
        <taxon>Mollusca</taxon>
        <taxon>Bivalvia</taxon>
        <taxon>Autobranchia</taxon>
        <taxon>Heteroconchia</taxon>
        <taxon>Euheterodonta</taxon>
        <taxon>Imparidentia</taxon>
        <taxon>Neoheterodontei</taxon>
        <taxon>Myida</taxon>
        <taxon>Dreissenoidea</taxon>
        <taxon>Dreissenidae</taxon>
        <taxon>Dreissena</taxon>
    </lineage>
</organism>
<dbReference type="Pfam" id="PF12796">
    <property type="entry name" value="Ank_2"/>
    <property type="match status" value="1"/>
</dbReference>
<dbReference type="Pfam" id="PF13637">
    <property type="entry name" value="Ank_4"/>
    <property type="match status" value="1"/>
</dbReference>
<dbReference type="AlphaFoldDB" id="A0A9D3YFW6"/>
<evidence type="ECO:0000256" key="2">
    <source>
        <dbReference type="ARBA" id="ARBA00023043"/>
    </source>
</evidence>
<accession>A0A9D3YFW6</accession>
<dbReference type="SMART" id="SM00248">
    <property type="entry name" value="ANK"/>
    <property type="match status" value="5"/>
</dbReference>
<proteinExistence type="predicted"/>
<dbReference type="GO" id="GO:0005634">
    <property type="term" value="C:nucleus"/>
    <property type="evidence" value="ECO:0007669"/>
    <property type="project" value="TreeGrafter"/>
</dbReference>
<dbReference type="Proteomes" id="UP000828390">
    <property type="component" value="Unassembled WGS sequence"/>
</dbReference>
<dbReference type="InterPro" id="IPR036770">
    <property type="entry name" value="Ankyrin_rpt-contain_sf"/>
</dbReference>
<feature type="compositionally biased region" description="Basic and acidic residues" evidence="4">
    <location>
        <begin position="37"/>
        <end position="46"/>
    </location>
</feature>
<comment type="caution">
    <text evidence="5">The sequence shown here is derived from an EMBL/GenBank/DDBJ whole genome shotgun (WGS) entry which is preliminary data.</text>
</comment>
<evidence type="ECO:0000256" key="4">
    <source>
        <dbReference type="SAM" id="MobiDB-lite"/>
    </source>
</evidence>
<dbReference type="PANTHER" id="PTHR24124">
    <property type="entry name" value="ANKYRIN REPEAT FAMILY A"/>
    <property type="match status" value="1"/>
</dbReference>
<feature type="repeat" description="ANK" evidence="3">
    <location>
        <begin position="868"/>
        <end position="908"/>
    </location>
</feature>
<evidence type="ECO:0000256" key="3">
    <source>
        <dbReference type="PROSITE-ProRule" id="PRU00023"/>
    </source>
</evidence>
<dbReference type="Gene3D" id="1.25.40.20">
    <property type="entry name" value="Ankyrin repeat-containing domain"/>
    <property type="match status" value="1"/>
</dbReference>
<reference evidence="5" key="1">
    <citation type="journal article" date="2019" name="bioRxiv">
        <title>The Genome of the Zebra Mussel, Dreissena polymorpha: A Resource for Invasive Species Research.</title>
        <authorList>
            <person name="McCartney M.A."/>
            <person name="Auch B."/>
            <person name="Kono T."/>
            <person name="Mallez S."/>
            <person name="Zhang Y."/>
            <person name="Obille A."/>
            <person name="Becker A."/>
            <person name="Abrahante J.E."/>
            <person name="Garbe J."/>
            <person name="Badalamenti J.P."/>
            <person name="Herman A."/>
            <person name="Mangelson H."/>
            <person name="Liachko I."/>
            <person name="Sullivan S."/>
            <person name="Sone E.D."/>
            <person name="Koren S."/>
            <person name="Silverstein K.A.T."/>
            <person name="Beckman K.B."/>
            <person name="Gohl D.M."/>
        </authorList>
    </citation>
    <scope>NUCLEOTIDE SEQUENCE</scope>
    <source>
        <strain evidence="5">Duluth1</strain>
        <tissue evidence="5">Whole animal</tissue>
    </source>
</reference>
<protein>
    <recommendedName>
        <fullName evidence="7">NF-kappa-B inhibitor zeta</fullName>
    </recommendedName>
</protein>
<keyword evidence="2 3" id="KW-0040">ANK repeat</keyword>
<dbReference type="PROSITE" id="PS50297">
    <property type="entry name" value="ANK_REP_REGION"/>
    <property type="match status" value="1"/>
</dbReference>
<keyword evidence="6" id="KW-1185">Reference proteome</keyword>
<evidence type="ECO:0000313" key="5">
    <source>
        <dbReference type="EMBL" id="KAH3699306.1"/>
    </source>
</evidence>
<dbReference type="PROSITE" id="PS50088">
    <property type="entry name" value="ANK_REPEAT"/>
    <property type="match status" value="1"/>
</dbReference>
<name>A0A9D3YFW6_DREPO</name>
<dbReference type="PANTHER" id="PTHR24124:SF8">
    <property type="entry name" value="OCA DOMAIN-CONTAINING PROTEIN"/>
    <property type="match status" value="1"/>
</dbReference>
<feature type="compositionally biased region" description="Polar residues" evidence="4">
    <location>
        <begin position="707"/>
        <end position="716"/>
    </location>
</feature>
<feature type="compositionally biased region" description="Basic residues" evidence="4">
    <location>
        <begin position="718"/>
        <end position="730"/>
    </location>
</feature>
<reference evidence="5" key="2">
    <citation type="submission" date="2020-11" db="EMBL/GenBank/DDBJ databases">
        <authorList>
            <person name="McCartney M.A."/>
            <person name="Auch B."/>
            <person name="Kono T."/>
            <person name="Mallez S."/>
            <person name="Becker A."/>
            <person name="Gohl D.M."/>
            <person name="Silverstein K.A.T."/>
            <person name="Koren S."/>
            <person name="Bechman K.B."/>
            <person name="Herman A."/>
            <person name="Abrahante J.E."/>
            <person name="Garbe J."/>
        </authorList>
    </citation>
    <scope>NUCLEOTIDE SEQUENCE</scope>
    <source>
        <strain evidence="5">Duluth1</strain>
        <tissue evidence="5">Whole animal</tissue>
    </source>
</reference>
<keyword evidence="1" id="KW-0677">Repeat</keyword>
<evidence type="ECO:0008006" key="7">
    <source>
        <dbReference type="Google" id="ProtNLM"/>
    </source>
</evidence>
<feature type="region of interest" description="Disordered" evidence="4">
    <location>
        <begin position="37"/>
        <end position="94"/>
    </location>
</feature>
<feature type="region of interest" description="Disordered" evidence="4">
    <location>
        <begin position="707"/>
        <end position="731"/>
    </location>
</feature>
<dbReference type="EMBL" id="JAIWYP010000015">
    <property type="protein sequence ID" value="KAH3699306.1"/>
    <property type="molecule type" value="Genomic_DNA"/>
</dbReference>
<evidence type="ECO:0000313" key="6">
    <source>
        <dbReference type="Proteomes" id="UP000828390"/>
    </source>
</evidence>
<sequence length="977" mass="105576">MDTNTNLNGETKMSTDAVDFLSKLASVSICDANQEANTDHVERLDSSEPMSADGRASLRSSDSDLYARGPQRHGQRQSSKDTTHPYAHGTAPYNTLPVLTSTCTNNQGLVSNVYSPQDLDHTLLPLLQEFNRDMADKVRESMKKNGSNANNYPSTAGDLSIIAAPNSSQMSSIELSPEPANTSPSSGYVSSQDPNQCDSASIPSADLLDYALDLWDELQNPGENINFPDMPSTITLQTGMGLNSNNALFSTPMTYCTASAANGQAWKQPTHGCTTNPPTDFLQKHTGVISNDIQPQPNIPETLLCPAVNGTQVGHPAAPIFIQDNQMAVNVSSPTDIGYIPPVVGKVLFQTSSNTFTNALDMDPQANHSSALVVNGTKDRVTGSYKMQPFLYGASDQIAMANVTYSQTPSSNEIPCQINTPLSYWTISDQTSAPGSYPQARLSDGMFGQVLNALQQQTSSSGTCGQMTTLRMANQQSLATHGTSNQILNTQQYKQPPPYGIPGQTNAQMSYPLSAGISGQMVKEQAILRNRSPDQVYADTKMIYNRSVNPGRAPGMPNQIPLPTAGVMSQRMVQPQSNMGQYVPHADSAPLKNQPISGSSQIQRQSMLGSYPVNCMSAGPASIQQILPVTQALQGIQQSSYTVVNADIALNVNNSHGFQTGLVSVYNGCSPGPQVVMRHPISCIVSPNGQSGPMYIAIQPKLSADQACQSSNNEKAQQSRKKRGTNMKRQKSAEAAIAVVPSLTVRDASGDTPLHVAVCRNDPYLIKAMLSRLEHEGQLKWMDCKNNKEQTPLYCAVFLAFHGVVSVLVEKGADPNCMAVHIKDSNGKEKCKSAIHVASKNTKEMDYKRTLSALLKSDKLNINNTNNSGRSALHCAILAQSKNPDHVNSEPTLRLLLDAGADVRMRDKDGLTPLMHAVIKKQVKLVKFLIEYCGGKGGKAEAIVKDTDYHRRTAQDMASEIRDTIGTEIWNILNNMC</sequence>
<gene>
    <name evidence="5" type="ORF">DPMN_074262</name>
</gene>
<dbReference type="GO" id="GO:0010468">
    <property type="term" value="P:regulation of gene expression"/>
    <property type="evidence" value="ECO:0007669"/>
    <property type="project" value="TreeGrafter"/>
</dbReference>
<evidence type="ECO:0000256" key="1">
    <source>
        <dbReference type="ARBA" id="ARBA00022737"/>
    </source>
</evidence>